<dbReference type="InterPro" id="IPR029058">
    <property type="entry name" value="AB_hydrolase_fold"/>
</dbReference>
<organism evidence="1 2">
    <name type="scientific">Vitis vinifera</name>
    <name type="common">Grape</name>
    <dbReference type="NCBI Taxonomy" id="29760"/>
    <lineage>
        <taxon>Eukaryota</taxon>
        <taxon>Viridiplantae</taxon>
        <taxon>Streptophyta</taxon>
        <taxon>Embryophyta</taxon>
        <taxon>Tracheophyta</taxon>
        <taxon>Spermatophyta</taxon>
        <taxon>Magnoliopsida</taxon>
        <taxon>eudicotyledons</taxon>
        <taxon>Gunneridae</taxon>
        <taxon>Pentapetalae</taxon>
        <taxon>rosids</taxon>
        <taxon>Vitales</taxon>
        <taxon>Vitaceae</taxon>
        <taxon>Viteae</taxon>
        <taxon>Vitis</taxon>
    </lineage>
</organism>
<dbReference type="GO" id="GO:0004177">
    <property type="term" value="F:aminopeptidase activity"/>
    <property type="evidence" value="ECO:0007669"/>
    <property type="project" value="UniProtKB-EC"/>
</dbReference>
<protein>
    <submittedName>
        <fullName evidence="1">Proline iminopeptidase</fullName>
    </submittedName>
</protein>
<dbReference type="EMBL" id="QGNW01000035">
    <property type="protein sequence ID" value="RVX10356.1"/>
    <property type="molecule type" value="Genomic_DNA"/>
</dbReference>
<dbReference type="PANTHER" id="PTHR43722">
    <property type="entry name" value="PROLINE IMINOPEPTIDASE"/>
    <property type="match status" value="1"/>
</dbReference>
<dbReference type="Proteomes" id="UP000288805">
    <property type="component" value="Unassembled WGS sequence"/>
</dbReference>
<dbReference type="GO" id="GO:0006508">
    <property type="term" value="P:proteolysis"/>
    <property type="evidence" value="ECO:0007669"/>
    <property type="project" value="InterPro"/>
</dbReference>
<proteinExistence type="predicted"/>
<dbReference type="Gene3D" id="3.40.50.1820">
    <property type="entry name" value="alpha/beta hydrolase"/>
    <property type="match status" value="1"/>
</dbReference>
<dbReference type="SUPFAM" id="SSF53474">
    <property type="entry name" value="alpha/beta-Hydrolases"/>
    <property type="match status" value="1"/>
</dbReference>
<comment type="caution">
    <text evidence="1">The sequence shown here is derived from an EMBL/GenBank/DDBJ whole genome shotgun (WGS) entry which is preliminary data.</text>
</comment>
<evidence type="ECO:0000313" key="1">
    <source>
        <dbReference type="EMBL" id="RVX10356.1"/>
    </source>
</evidence>
<evidence type="ECO:0000313" key="2">
    <source>
        <dbReference type="Proteomes" id="UP000288805"/>
    </source>
</evidence>
<accession>A0A438JN13</accession>
<dbReference type="InterPro" id="IPR005944">
    <property type="entry name" value="Pro_iminopeptidase"/>
</dbReference>
<dbReference type="AlphaFoldDB" id="A0A438JN13"/>
<reference evidence="1 2" key="1">
    <citation type="journal article" date="2018" name="PLoS Genet.">
        <title>Population sequencing reveals clonal diversity and ancestral inbreeding in the grapevine cultivar Chardonnay.</title>
        <authorList>
            <person name="Roach M.J."/>
            <person name="Johnson D.L."/>
            <person name="Bohlmann J."/>
            <person name="van Vuuren H.J."/>
            <person name="Jones S.J."/>
            <person name="Pretorius I.S."/>
            <person name="Schmidt S.A."/>
            <person name="Borneman A.R."/>
        </authorList>
    </citation>
    <scope>NUCLEOTIDE SEQUENCE [LARGE SCALE GENOMIC DNA]</scope>
    <source>
        <strain evidence="2">cv. Chardonnay</strain>
        <tissue evidence="1">Leaf</tissue>
    </source>
</reference>
<dbReference type="PANTHER" id="PTHR43722:SF1">
    <property type="entry name" value="PROLINE IMINOPEPTIDASE"/>
    <property type="match status" value="1"/>
</dbReference>
<name>A0A438JN13_VITVI</name>
<sequence length="123" mass="13815">MIELLLVILNYVDFSIPQAFARIENHYFVNKGFFPSDSFLLDNIEKIRHINATIVQGRYDMCCPIMTAWDLHKAWPEADFKVTKMLSVIIVPDAGHSANELGIAAELVAANEKLKNIIKNGGP</sequence>
<dbReference type="GO" id="GO:0005737">
    <property type="term" value="C:cytoplasm"/>
    <property type="evidence" value="ECO:0007669"/>
    <property type="project" value="InterPro"/>
</dbReference>
<gene>
    <name evidence="1" type="primary">PIP_1</name>
    <name evidence="1" type="ORF">CK203_016108</name>
</gene>